<name>A0A4R4SFK8_9ACTN</name>
<evidence type="ECO:0000313" key="3">
    <source>
        <dbReference type="Proteomes" id="UP000295345"/>
    </source>
</evidence>
<proteinExistence type="predicted"/>
<dbReference type="Proteomes" id="UP000295345">
    <property type="component" value="Unassembled WGS sequence"/>
</dbReference>
<feature type="compositionally biased region" description="Basic residues" evidence="1">
    <location>
        <begin position="44"/>
        <end position="58"/>
    </location>
</feature>
<keyword evidence="3" id="KW-1185">Reference proteome</keyword>
<feature type="region of interest" description="Disordered" evidence="1">
    <location>
        <begin position="1"/>
        <end position="75"/>
    </location>
</feature>
<protein>
    <submittedName>
        <fullName evidence="2">Uncharacterized protein</fullName>
    </submittedName>
</protein>
<dbReference type="EMBL" id="SMKI01000676">
    <property type="protein sequence ID" value="TDC62177.1"/>
    <property type="molecule type" value="Genomic_DNA"/>
</dbReference>
<evidence type="ECO:0000313" key="2">
    <source>
        <dbReference type="EMBL" id="TDC62177.1"/>
    </source>
</evidence>
<sequence>PRSRPRRRRTRARRRRAPSRRGRRPAGRSRACPTTSSRYATIPRTRHVRNGRSGRRSSCRAGSARRACNRSCCTP</sequence>
<organism evidence="2 3">
    <name type="scientific">Streptomyces hainanensis</name>
    <dbReference type="NCBI Taxonomy" id="402648"/>
    <lineage>
        <taxon>Bacteria</taxon>
        <taxon>Bacillati</taxon>
        <taxon>Actinomycetota</taxon>
        <taxon>Actinomycetes</taxon>
        <taxon>Kitasatosporales</taxon>
        <taxon>Streptomycetaceae</taxon>
        <taxon>Streptomyces</taxon>
    </lineage>
</organism>
<gene>
    <name evidence="2" type="ORF">E1283_34525</name>
</gene>
<evidence type="ECO:0000256" key="1">
    <source>
        <dbReference type="SAM" id="MobiDB-lite"/>
    </source>
</evidence>
<feature type="non-terminal residue" evidence="2">
    <location>
        <position position="1"/>
    </location>
</feature>
<comment type="caution">
    <text evidence="2">The sequence shown here is derived from an EMBL/GenBank/DDBJ whole genome shotgun (WGS) entry which is preliminary data.</text>
</comment>
<accession>A0A4R4SFK8</accession>
<reference evidence="2 3" key="1">
    <citation type="submission" date="2019-03" db="EMBL/GenBank/DDBJ databases">
        <title>Draft genome sequences of novel Actinobacteria.</title>
        <authorList>
            <person name="Sahin N."/>
            <person name="Ay H."/>
            <person name="Saygin H."/>
        </authorList>
    </citation>
    <scope>NUCLEOTIDE SEQUENCE [LARGE SCALE GENOMIC DNA]</scope>
    <source>
        <strain evidence="2 3">DSM 41900</strain>
    </source>
</reference>
<feature type="compositionally biased region" description="Basic residues" evidence="1">
    <location>
        <begin position="1"/>
        <end position="27"/>
    </location>
</feature>
<dbReference type="AlphaFoldDB" id="A0A4R4SFK8"/>